<organism evidence="2 3">
    <name type="scientific">Chlamydomonas eustigma</name>
    <dbReference type="NCBI Taxonomy" id="1157962"/>
    <lineage>
        <taxon>Eukaryota</taxon>
        <taxon>Viridiplantae</taxon>
        <taxon>Chlorophyta</taxon>
        <taxon>core chlorophytes</taxon>
        <taxon>Chlorophyceae</taxon>
        <taxon>CS clade</taxon>
        <taxon>Chlamydomonadales</taxon>
        <taxon>Chlamydomonadaceae</taxon>
        <taxon>Chlamydomonas</taxon>
    </lineage>
</organism>
<sequence length="120" mass="13560">MGTSGSKPNFTPSSKGVSEDDVSRLAKELEEARQRTAQLEAIQLQELEILNADSRFREQLEQLEEEERALRANEESNADDEGVVQEHDAEEDVVIDENERAELEAELQEIEKQLGYLSGQ</sequence>
<gene>
    <name evidence="2" type="ORF">CEUSTIGMA_g9330.t1</name>
</gene>
<protein>
    <submittedName>
        <fullName evidence="2">Uncharacterized protein</fullName>
    </submittedName>
</protein>
<proteinExistence type="predicted"/>
<feature type="compositionally biased region" description="Polar residues" evidence="1">
    <location>
        <begin position="1"/>
        <end position="16"/>
    </location>
</feature>
<evidence type="ECO:0000313" key="2">
    <source>
        <dbReference type="EMBL" id="GAX81902.1"/>
    </source>
</evidence>
<evidence type="ECO:0000256" key="1">
    <source>
        <dbReference type="SAM" id="MobiDB-lite"/>
    </source>
</evidence>
<keyword evidence="3" id="KW-1185">Reference proteome</keyword>
<feature type="compositionally biased region" description="Acidic residues" evidence="1">
    <location>
        <begin position="76"/>
        <end position="96"/>
    </location>
</feature>
<feature type="region of interest" description="Disordered" evidence="1">
    <location>
        <begin position="66"/>
        <end position="96"/>
    </location>
</feature>
<reference evidence="2 3" key="1">
    <citation type="submission" date="2017-08" db="EMBL/GenBank/DDBJ databases">
        <title>Acidophilic green algal genome provides insights into adaptation to an acidic environment.</title>
        <authorList>
            <person name="Hirooka S."/>
            <person name="Hirose Y."/>
            <person name="Kanesaki Y."/>
            <person name="Higuchi S."/>
            <person name="Fujiwara T."/>
            <person name="Onuma R."/>
            <person name="Era A."/>
            <person name="Ohbayashi R."/>
            <person name="Uzuka A."/>
            <person name="Nozaki H."/>
            <person name="Yoshikawa H."/>
            <person name="Miyagishima S.Y."/>
        </authorList>
    </citation>
    <scope>NUCLEOTIDE SEQUENCE [LARGE SCALE GENOMIC DNA]</scope>
    <source>
        <strain evidence="2 3">NIES-2499</strain>
    </source>
</reference>
<name>A0A250XG58_9CHLO</name>
<evidence type="ECO:0000313" key="3">
    <source>
        <dbReference type="Proteomes" id="UP000232323"/>
    </source>
</evidence>
<feature type="region of interest" description="Disordered" evidence="1">
    <location>
        <begin position="1"/>
        <end position="25"/>
    </location>
</feature>
<comment type="caution">
    <text evidence="2">The sequence shown here is derived from an EMBL/GenBank/DDBJ whole genome shotgun (WGS) entry which is preliminary data.</text>
</comment>
<dbReference type="AlphaFoldDB" id="A0A250XG58"/>
<accession>A0A250XG58</accession>
<dbReference type="EMBL" id="BEGY01000072">
    <property type="protein sequence ID" value="GAX81902.1"/>
    <property type="molecule type" value="Genomic_DNA"/>
</dbReference>
<dbReference type="Proteomes" id="UP000232323">
    <property type="component" value="Unassembled WGS sequence"/>
</dbReference>